<dbReference type="RefSeq" id="WP_009489888.1">
    <property type="nucleotide sequence ID" value="NZ_AMYT01000017.1"/>
</dbReference>
<dbReference type="PROSITE" id="PS50404">
    <property type="entry name" value="GST_NTER"/>
    <property type="match status" value="1"/>
</dbReference>
<dbReference type="PANTHER" id="PTHR34386:SF1">
    <property type="entry name" value="GLUTAREDOXIN-LIKE PROTEIN NRDH"/>
    <property type="match status" value="1"/>
</dbReference>
<evidence type="ECO:0000313" key="2">
    <source>
        <dbReference type="EMBL" id="EKU27276.1"/>
    </source>
</evidence>
<accession>K8ZNV6</accession>
<dbReference type="Proteomes" id="UP000016057">
    <property type="component" value="Unassembled WGS sequence"/>
</dbReference>
<dbReference type="OrthoDB" id="9795531at2"/>
<dbReference type="GO" id="GO:0009055">
    <property type="term" value="F:electron transfer activity"/>
    <property type="evidence" value="ECO:0007669"/>
    <property type="project" value="TreeGrafter"/>
</dbReference>
<evidence type="ECO:0000313" key="3">
    <source>
        <dbReference type="Proteomes" id="UP000016057"/>
    </source>
</evidence>
<sequence>MKLYTKNQCPQCMLMKRFLTEHQLDFEEINIEEDESAKDYLLENQIRQVPAVFIDGEWILGFQPQKVLEKSEG</sequence>
<dbReference type="InterPro" id="IPR036249">
    <property type="entry name" value="Thioredoxin-like_sf"/>
</dbReference>
<dbReference type="STRING" id="1234409.C683_0607"/>
<dbReference type="InterPro" id="IPR004045">
    <property type="entry name" value="Glutathione_S-Trfase_N"/>
</dbReference>
<dbReference type="Pfam" id="PF00462">
    <property type="entry name" value="Glutaredoxin"/>
    <property type="match status" value="1"/>
</dbReference>
<name>K8ZNV6_9ENTE</name>
<dbReference type="PANTHER" id="PTHR34386">
    <property type="entry name" value="GLUTAREDOXIN"/>
    <property type="match status" value="1"/>
</dbReference>
<keyword evidence="3" id="KW-1185">Reference proteome</keyword>
<dbReference type="SUPFAM" id="SSF52833">
    <property type="entry name" value="Thioredoxin-like"/>
    <property type="match status" value="1"/>
</dbReference>
<dbReference type="Gene3D" id="3.40.30.10">
    <property type="entry name" value="Glutaredoxin"/>
    <property type="match status" value="1"/>
</dbReference>
<dbReference type="CDD" id="cd02976">
    <property type="entry name" value="NrdH"/>
    <property type="match status" value="1"/>
</dbReference>
<proteinExistence type="predicted"/>
<reference evidence="2 3" key="1">
    <citation type="journal article" date="2013" name="Genome Announc.">
        <title>Draft Genome Sequence of Catellicoccus marimammalium, a Novel Species Commonly Found in Gull Feces.</title>
        <authorList>
            <person name="Weigand M.R."/>
            <person name="Ryu H."/>
            <person name="Bozcek L."/>
            <person name="Konstantinidis K.T."/>
            <person name="Santo Domingo J.W."/>
        </authorList>
    </citation>
    <scope>NUCLEOTIDE SEQUENCE [LARGE SCALE GENOMIC DNA]</scope>
    <source>
        <strain evidence="2 3">M35/04/3</strain>
    </source>
</reference>
<dbReference type="PROSITE" id="PS51354">
    <property type="entry name" value="GLUTAREDOXIN_2"/>
    <property type="match status" value="1"/>
</dbReference>
<evidence type="ECO:0000259" key="1">
    <source>
        <dbReference type="PROSITE" id="PS50404"/>
    </source>
</evidence>
<dbReference type="InterPro" id="IPR051548">
    <property type="entry name" value="Grx-like_ET"/>
</dbReference>
<dbReference type="AlphaFoldDB" id="K8ZNV6"/>
<protein>
    <submittedName>
        <fullName evidence="2">Ribonucleoside-diphosphate reductase 2, NrdH-redoxin</fullName>
    </submittedName>
</protein>
<comment type="caution">
    <text evidence="2">The sequence shown here is derived from an EMBL/GenBank/DDBJ whole genome shotgun (WGS) entry which is preliminary data.</text>
</comment>
<dbReference type="eggNOG" id="COG0695">
    <property type="taxonomic scope" value="Bacteria"/>
</dbReference>
<dbReference type="InterPro" id="IPR002109">
    <property type="entry name" value="Glutaredoxin"/>
</dbReference>
<dbReference type="GO" id="GO:0045454">
    <property type="term" value="P:cell redox homeostasis"/>
    <property type="evidence" value="ECO:0007669"/>
    <property type="project" value="TreeGrafter"/>
</dbReference>
<dbReference type="EMBL" id="AMYT01000017">
    <property type="protein sequence ID" value="EKU27276.1"/>
    <property type="molecule type" value="Genomic_DNA"/>
</dbReference>
<gene>
    <name evidence="2" type="ORF">C683_0607</name>
</gene>
<feature type="domain" description="GST N-terminal" evidence="1">
    <location>
        <begin position="1"/>
        <end position="73"/>
    </location>
</feature>
<organism evidence="2 3">
    <name type="scientific">Catellicoccus marimammalium M35/04/3</name>
    <dbReference type="NCBI Taxonomy" id="1234409"/>
    <lineage>
        <taxon>Bacteria</taxon>
        <taxon>Bacillati</taxon>
        <taxon>Bacillota</taxon>
        <taxon>Bacilli</taxon>
        <taxon>Lactobacillales</taxon>
        <taxon>Enterococcaceae</taxon>
        <taxon>Catellicoccus</taxon>
    </lineage>
</organism>